<dbReference type="AlphaFoldDB" id="A0A2D4IC57"/>
<reference evidence="1" key="1">
    <citation type="submission" date="2017-07" db="EMBL/GenBank/DDBJ databases">
        <authorList>
            <person name="Mikheyev A."/>
            <person name="Grau M."/>
        </authorList>
    </citation>
    <scope>NUCLEOTIDE SEQUENCE</scope>
    <source>
        <tissue evidence="1">Venom_gland</tissue>
    </source>
</reference>
<name>A0A2D4IC57_MICLE</name>
<proteinExistence type="predicted"/>
<reference evidence="1" key="2">
    <citation type="submission" date="2017-11" db="EMBL/GenBank/DDBJ databases">
        <title>Coralsnake Venomics: Analyses of Venom Gland Transcriptomes and Proteomes of Six Brazilian Taxa.</title>
        <authorList>
            <person name="Aird S.D."/>
            <person name="Jorge da Silva N."/>
            <person name="Qiu L."/>
            <person name="Villar-Briones A."/>
            <person name="Aparecida-Saddi V."/>
            <person name="Campos-Telles M.P."/>
            <person name="Grau M."/>
            <person name="Mikheyev A.S."/>
        </authorList>
    </citation>
    <scope>NUCLEOTIDE SEQUENCE</scope>
    <source>
        <tissue evidence="1">Venom_gland</tissue>
    </source>
</reference>
<protein>
    <submittedName>
        <fullName evidence="1">Uncharacterized protein</fullName>
    </submittedName>
</protein>
<organism evidence="1">
    <name type="scientific">Micrurus lemniscatus lemniscatus</name>
    <dbReference type="NCBI Taxonomy" id="129467"/>
    <lineage>
        <taxon>Eukaryota</taxon>
        <taxon>Metazoa</taxon>
        <taxon>Chordata</taxon>
        <taxon>Craniata</taxon>
        <taxon>Vertebrata</taxon>
        <taxon>Euteleostomi</taxon>
        <taxon>Lepidosauria</taxon>
        <taxon>Squamata</taxon>
        <taxon>Bifurcata</taxon>
        <taxon>Unidentata</taxon>
        <taxon>Episquamata</taxon>
        <taxon>Toxicofera</taxon>
        <taxon>Serpentes</taxon>
        <taxon>Colubroidea</taxon>
        <taxon>Elapidae</taxon>
        <taxon>Elapinae</taxon>
        <taxon>Micrurus</taxon>
    </lineage>
</organism>
<evidence type="ECO:0000313" key="1">
    <source>
        <dbReference type="EMBL" id="LAA81765.1"/>
    </source>
</evidence>
<dbReference type="EMBL" id="IACK01082584">
    <property type="protein sequence ID" value="LAA81765.1"/>
    <property type="molecule type" value="Transcribed_RNA"/>
</dbReference>
<accession>A0A2D4IC57</accession>
<sequence length="163" mass="17091">MPHSFPSLRHPHPSPNLLWAPQLLATQEALKESMAGSLDSMAEEEVAEEAVVAVICIAGSSAAGASYVDMALQTAVLGEVGRACVEDTTVRRGTRQEYDGKENTRSPPLSAVHPEAPPHFLSSEVACEDAVAGVGQTGRGLPYAEAGVVAQVAEGAGYNDHWK</sequence>